<dbReference type="EMBL" id="CP024201">
    <property type="protein sequence ID" value="ATQ42663.1"/>
    <property type="molecule type" value="Genomic_DNA"/>
</dbReference>
<dbReference type="AlphaFoldDB" id="A0A2D2AXF3"/>
<dbReference type="OrthoDB" id="9782992at2"/>
<dbReference type="InterPro" id="IPR010987">
    <property type="entry name" value="Glutathione-S-Trfase_C-like"/>
</dbReference>
<dbReference type="PANTHER" id="PTHR44051:SF8">
    <property type="entry name" value="GLUTATHIONE S-TRANSFERASE GSTA"/>
    <property type="match status" value="1"/>
</dbReference>
<dbReference type="RefSeq" id="WP_099621917.1">
    <property type="nucleotide sequence ID" value="NZ_CP024201.1"/>
</dbReference>
<dbReference type="PROSITE" id="PS50405">
    <property type="entry name" value="GST_CTER"/>
    <property type="match status" value="1"/>
</dbReference>
<organism evidence="3 4">
    <name type="scientific">Caulobacter mirabilis</name>
    <dbReference type="NCBI Taxonomy" id="69666"/>
    <lineage>
        <taxon>Bacteria</taxon>
        <taxon>Pseudomonadati</taxon>
        <taxon>Pseudomonadota</taxon>
        <taxon>Alphaproteobacteria</taxon>
        <taxon>Caulobacterales</taxon>
        <taxon>Caulobacteraceae</taxon>
        <taxon>Caulobacter</taxon>
    </lineage>
</organism>
<dbReference type="SUPFAM" id="SSF47616">
    <property type="entry name" value="GST C-terminal domain-like"/>
    <property type="match status" value="1"/>
</dbReference>
<evidence type="ECO:0000259" key="2">
    <source>
        <dbReference type="PROSITE" id="PS50405"/>
    </source>
</evidence>
<dbReference type="SFLD" id="SFLDS00019">
    <property type="entry name" value="Glutathione_Transferase_(cytos"/>
    <property type="match status" value="1"/>
</dbReference>
<dbReference type="SFLD" id="SFLDG00358">
    <property type="entry name" value="Main_(cytGST)"/>
    <property type="match status" value="1"/>
</dbReference>
<accession>A0A2D2AXF3</accession>
<reference evidence="3 4" key="1">
    <citation type="submission" date="2017-10" db="EMBL/GenBank/DDBJ databases">
        <title>Genome sequence of Caulobacter mirabilis FWC38.</title>
        <authorList>
            <person name="Fiebig A."/>
            <person name="Crosson S."/>
        </authorList>
    </citation>
    <scope>NUCLEOTIDE SEQUENCE [LARGE SCALE GENOMIC DNA]</scope>
    <source>
        <strain evidence="3 4">FWC 38</strain>
    </source>
</reference>
<evidence type="ECO:0000259" key="1">
    <source>
        <dbReference type="PROSITE" id="PS50404"/>
    </source>
</evidence>
<evidence type="ECO:0000313" key="3">
    <source>
        <dbReference type="EMBL" id="ATQ42663.1"/>
    </source>
</evidence>
<dbReference type="PROSITE" id="PS50404">
    <property type="entry name" value="GST_NTER"/>
    <property type="match status" value="1"/>
</dbReference>
<keyword evidence="4" id="KW-1185">Reference proteome</keyword>
<dbReference type="InterPro" id="IPR036249">
    <property type="entry name" value="Thioredoxin-like_sf"/>
</dbReference>
<dbReference type="GO" id="GO:0016740">
    <property type="term" value="F:transferase activity"/>
    <property type="evidence" value="ECO:0007669"/>
    <property type="project" value="UniProtKB-KW"/>
</dbReference>
<dbReference type="CDD" id="cd00570">
    <property type="entry name" value="GST_N_family"/>
    <property type="match status" value="1"/>
</dbReference>
<gene>
    <name evidence="3" type="ORF">CSW64_09695</name>
</gene>
<dbReference type="KEGG" id="cmb:CSW64_09695"/>
<dbReference type="Pfam" id="PF13410">
    <property type="entry name" value="GST_C_2"/>
    <property type="match status" value="1"/>
</dbReference>
<keyword evidence="3" id="KW-0808">Transferase</keyword>
<feature type="domain" description="GST N-terminal" evidence="1">
    <location>
        <begin position="3"/>
        <end position="85"/>
    </location>
</feature>
<dbReference type="Proteomes" id="UP000228945">
    <property type="component" value="Chromosome"/>
</dbReference>
<proteinExistence type="predicted"/>
<dbReference type="InterPro" id="IPR040079">
    <property type="entry name" value="Glutathione_S-Trfase"/>
</dbReference>
<dbReference type="InterPro" id="IPR036282">
    <property type="entry name" value="Glutathione-S-Trfase_C_sf"/>
</dbReference>
<dbReference type="Pfam" id="PF13417">
    <property type="entry name" value="GST_N_3"/>
    <property type="match status" value="1"/>
</dbReference>
<sequence>MPEPLVLHFHPFASFCQKVLIAFYENDTPFETRFVDLGDPEASAPFRALWPIAKMPVMEDRDRGVVLPESSVIIEYLDHYRPGPVRFVPADPDQALEVRRWDRFSDGYIQEPMTKVVTDRIRPPGANDPEGVARARALLDTAYDILEPLLGLRAWAAGDAFTLADCGLFASLGYADVVHPFGPSRPNLAAYLARARQRPSFARVLAEAEPYWVNFPRG</sequence>
<dbReference type="Gene3D" id="1.20.1050.10">
    <property type="match status" value="1"/>
</dbReference>
<evidence type="ECO:0000313" key="4">
    <source>
        <dbReference type="Proteomes" id="UP000228945"/>
    </source>
</evidence>
<dbReference type="CDD" id="cd00299">
    <property type="entry name" value="GST_C_family"/>
    <property type="match status" value="1"/>
</dbReference>
<dbReference type="PANTHER" id="PTHR44051">
    <property type="entry name" value="GLUTATHIONE S-TRANSFERASE-RELATED"/>
    <property type="match status" value="1"/>
</dbReference>
<dbReference type="InterPro" id="IPR004045">
    <property type="entry name" value="Glutathione_S-Trfase_N"/>
</dbReference>
<feature type="domain" description="GST C-terminal" evidence="2">
    <location>
        <begin position="91"/>
        <end position="218"/>
    </location>
</feature>
<protein>
    <submittedName>
        <fullName evidence="3">Glutathione S-transferase</fullName>
    </submittedName>
</protein>
<name>A0A2D2AXF3_9CAUL</name>
<dbReference type="SUPFAM" id="SSF52833">
    <property type="entry name" value="Thioredoxin-like"/>
    <property type="match status" value="1"/>
</dbReference>
<dbReference type="Gene3D" id="3.40.30.10">
    <property type="entry name" value="Glutaredoxin"/>
    <property type="match status" value="1"/>
</dbReference>